<proteinExistence type="predicted"/>
<evidence type="ECO:0000256" key="3">
    <source>
        <dbReference type="PROSITE-ProRule" id="PRU00339"/>
    </source>
</evidence>
<evidence type="ECO:0000259" key="4">
    <source>
        <dbReference type="PROSITE" id="PS50011"/>
    </source>
</evidence>
<sequence length="408" mass="46723">MLAIPGNLNNLKTAFKYYFLYGTNNRTRIILNKILAVFWLSENDTKSVHGGTCAFSDPEYLKNQFSYKRHKNSDTYSLGVLFWDLSSGVPPYKNIELADIVQKVISGERETPIDGIPIDFMKLYHDAWNNDPNLRPNIAEIRHKLNNIQIAPVYHSNQNINADVSSIGLAELLEDNSNDAVLLRNRGIAYNKLGRYDEALVYLTNSLKIEPENTFVLKIRAGVYMLLCRFEEAIADFNHFLKIIPNDAEVLGFRDAAYRMIGRYDEALADSNRLLAINPDDAVSLSGSYDESQESPLELTLRCRGSTYYEMGRYEESLSDFNKALKIRPNSEFALLGRGKTYRKMNRYEESLVDLNKLLEIKPNDSFSLQERGITYRMMKKYEESLDDLHESLKINQYNSFALGECGA</sequence>
<accession>A0A397UM56</accession>
<feature type="repeat" description="TPR" evidence="3">
    <location>
        <begin position="332"/>
        <end position="365"/>
    </location>
</feature>
<dbReference type="GO" id="GO:0004672">
    <property type="term" value="F:protein kinase activity"/>
    <property type="evidence" value="ECO:0007669"/>
    <property type="project" value="InterPro"/>
</dbReference>
<dbReference type="Pfam" id="PF13414">
    <property type="entry name" value="TPR_11"/>
    <property type="match status" value="1"/>
</dbReference>
<protein>
    <recommendedName>
        <fullName evidence="4">Protein kinase domain-containing protein</fullName>
    </recommendedName>
</protein>
<organism evidence="5 6">
    <name type="scientific">Gigaspora rosea</name>
    <dbReference type="NCBI Taxonomy" id="44941"/>
    <lineage>
        <taxon>Eukaryota</taxon>
        <taxon>Fungi</taxon>
        <taxon>Fungi incertae sedis</taxon>
        <taxon>Mucoromycota</taxon>
        <taxon>Glomeromycotina</taxon>
        <taxon>Glomeromycetes</taxon>
        <taxon>Diversisporales</taxon>
        <taxon>Gigasporaceae</taxon>
        <taxon>Gigaspora</taxon>
    </lineage>
</organism>
<feature type="repeat" description="TPR" evidence="3">
    <location>
        <begin position="298"/>
        <end position="331"/>
    </location>
</feature>
<dbReference type="AlphaFoldDB" id="A0A397UM56"/>
<dbReference type="Pfam" id="PF00515">
    <property type="entry name" value="TPR_1"/>
    <property type="match status" value="1"/>
</dbReference>
<name>A0A397UM56_9GLOM</name>
<dbReference type="SUPFAM" id="SSF48452">
    <property type="entry name" value="TPR-like"/>
    <property type="match status" value="1"/>
</dbReference>
<keyword evidence="2 3" id="KW-0802">TPR repeat</keyword>
<evidence type="ECO:0000313" key="6">
    <source>
        <dbReference type="Proteomes" id="UP000266673"/>
    </source>
</evidence>
<evidence type="ECO:0000256" key="1">
    <source>
        <dbReference type="ARBA" id="ARBA00022737"/>
    </source>
</evidence>
<dbReference type="Gene3D" id="1.25.40.10">
    <property type="entry name" value="Tetratricopeptide repeat domain"/>
    <property type="match status" value="2"/>
</dbReference>
<dbReference type="PROSITE" id="PS50011">
    <property type="entry name" value="PROTEIN_KINASE_DOM"/>
    <property type="match status" value="1"/>
</dbReference>
<dbReference type="PROSITE" id="PS50005">
    <property type="entry name" value="TPR"/>
    <property type="match status" value="5"/>
</dbReference>
<gene>
    <name evidence="5" type="ORF">C2G38_2145680</name>
</gene>
<dbReference type="Pfam" id="PF07714">
    <property type="entry name" value="PK_Tyr_Ser-Thr"/>
    <property type="match status" value="1"/>
</dbReference>
<dbReference type="GO" id="GO:0046813">
    <property type="term" value="P:receptor-mediated virion attachment to host cell"/>
    <property type="evidence" value="ECO:0007669"/>
    <property type="project" value="TreeGrafter"/>
</dbReference>
<keyword evidence="6" id="KW-1185">Reference proteome</keyword>
<comment type="caution">
    <text evidence="5">The sequence shown here is derived from an EMBL/GenBank/DDBJ whole genome shotgun (WGS) entry which is preliminary data.</text>
</comment>
<dbReference type="EMBL" id="QKWP01001157">
    <property type="protein sequence ID" value="RIB11234.1"/>
    <property type="molecule type" value="Genomic_DNA"/>
</dbReference>
<feature type="repeat" description="TPR" evidence="3">
    <location>
        <begin position="248"/>
        <end position="281"/>
    </location>
</feature>
<dbReference type="SMART" id="SM00028">
    <property type="entry name" value="TPR"/>
    <property type="match status" value="6"/>
</dbReference>
<dbReference type="Gene3D" id="1.10.510.10">
    <property type="entry name" value="Transferase(Phosphotransferase) domain 1"/>
    <property type="match status" value="1"/>
</dbReference>
<evidence type="ECO:0000256" key="2">
    <source>
        <dbReference type="ARBA" id="ARBA00022803"/>
    </source>
</evidence>
<dbReference type="InterPro" id="IPR019734">
    <property type="entry name" value="TPR_rpt"/>
</dbReference>
<dbReference type="OrthoDB" id="2335338at2759"/>
<dbReference type="InterPro" id="IPR011990">
    <property type="entry name" value="TPR-like_helical_dom_sf"/>
</dbReference>
<evidence type="ECO:0000313" key="5">
    <source>
        <dbReference type="EMBL" id="RIB11234.1"/>
    </source>
</evidence>
<dbReference type="PANTHER" id="PTHR44858:SF1">
    <property type="entry name" value="UDP-N-ACETYLGLUCOSAMINE--PEPTIDE N-ACETYLGLUCOSAMINYLTRANSFERASE SPINDLY-RELATED"/>
    <property type="match status" value="1"/>
</dbReference>
<dbReference type="GO" id="GO:0005524">
    <property type="term" value="F:ATP binding"/>
    <property type="evidence" value="ECO:0007669"/>
    <property type="project" value="InterPro"/>
</dbReference>
<dbReference type="Proteomes" id="UP000266673">
    <property type="component" value="Unassembled WGS sequence"/>
</dbReference>
<dbReference type="InterPro" id="IPR001245">
    <property type="entry name" value="Ser-Thr/Tyr_kinase_cat_dom"/>
</dbReference>
<keyword evidence="1" id="KW-0677">Repeat</keyword>
<feature type="domain" description="Protein kinase" evidence="4">
    <location>
        <begin position="1"/>
        <end position="146"/>
    </location>
</feature>
<dbReference type="InterPro" id="IPR000719">
    <property type="entry name" value="Prot_kinase_dom"/>
</dbReference>
<feature type="repeat" description="TPR" evidence="3">
    <location>
        <begin position="366"/>
        <end position="399"/>
    </location>
</feature>
<dbReference type="PANTHER" id="PTHR44858">
    <property type="entry name" value="TETRATRICOPEPTIDE REPEAT PROTEIN 6"/>
    <property type="match status" value="1"/>
</dbReference>
<reference evidence="5 6" key="1">
    <citation type="submission" date="2018-06" db="EMBL/GenBank/DDBJ databases">
        <title>Comparative genomics reveals the genomic features of Rhizophagus irregularis, R. cerebriforme, R. diaphanum and Gigaspora rosea, and their symbiotic lifestyle signature.</title>
        <authorList>
            <person name="Morin E."/>
            <person name="San Clemente H."/>
            <person name="Chen E.C.H."/>
            <person name="De La Providencia I."/>
            <person name="Hainaut M."/>
            <person name="Kuo A."/>
            <person name="Kohler A."/>
            <person name="Murat C."/>
            <person name="Tang N."/>
            <person name="Roy S."/>
            <person name="Loubradou J."/>
            <person name="Henrissat B."/>
            <person name="Grigoriev I.V."/>
            <person name="Corradi N."/>
            <person name="Roux C."/>
            <person name="Martin F.M."/>
        </authorList>
    </citation>
    <scope>NUCLEOTIDE SEQUENCE [LARGE SCALE GENOMIC DNA]</scope>
    <source>
        <strain evidence="5 6">DAOM 194757</strain>
    </source>
</reference>
<dbReference type="PROSITE" id="PS50293">
    <property type="entry name" value="TPR_REGION"/>
    <property type="match status" value="2"/>
</dbReference>
<dbReference type="SUPFAM" id="SSF56112">
    <property type="entry name" value="Protein kinase-like (PK-like)"/>
    <property type="match status" value="1"/>
</dbReference>
<dbReference type="InterPro" id="IPR050498">
    <property type="entry name" value="Ycf3"/>
</dbReference>
<dbReference type="InterPro" id="IPR011009">
    <property type="entry name" value="Kinase-like_dom_sf"/>
</dbReference>
<feature type="repeat" description="TPR" evidence="3">
    <location>
        <begin position="180"/>
        <end position="213"/>
    </location>
</feature>